<keyword evidence="4" id="KW-1185">Reference proteome</keyword>
<evidence type="ECO:0000313" key="3">
    <source>
        <dbReference type="EMBL" id="QNS02981.1"/>
    </source>
</evidence>
<dbReference type="EMBL" id="CP061281">
    <property type="protein sequence ID" value="QNS02981.1"/>
    <property type="molecule type" value="Genomic_DNA"/>
</dbReference>
<dbReference type="PANTHER" id="PTHR46268:SF6">
    <property type="entry name" value="UNIVERSAL STRESS PROTEIN UP12"/>
    <property type="match status" value="1"/>
</dbReference>
<dbReference type="Gene3D" id="3.40.50.620">
    <property type="entry name" value="HUPs"/>
    <property type="match status" value="2"/>
</dbReference>
<proteinExistence type="inferred from homology"/>
<accession>A0A7H1B2M6</accession>
<feature type="domain" description="UspA" evidence="2">
    <location>
        <begin position="147"/>
        <end position="282"/>
    </location>
</feature>
<sequence length="284" mass="30640">MTAQVTVGLDGSPESVAAARWAAREAVLREVPLRLAHVVERKDEAPSEDDRLHAERIDALLRDEADRARREHPDLEVLTERLHGRPAAELTAAADEADLLVLGSRGLGTVHGFVSGSVALSVLGSARHPVVLVRARETERAAASRGIVVGVDIEHSCDPLLAFAFTEAARRNAPIRFLYSRPLPTFYGYGGVMDPKMGEKERIGALGSLDERLTPWLERFPDVEATAGAVEGPAGDRLEDSSQDAELVIVGHRPRKLPVGPRLGHVIHTVVHHSTAPVAVVPMP</sequence>
<dbReference type="InterPro" id="IPR006016">
    <property type="entry name" value="UspA"/>
</dbReference>
<dbReference type="PANTHER" id="PTHR46268">
    <property type="entry name" value="STRESS RESPONSE PROTEIN NHAX"/>
    <property type="match status" value="1"/>
</dbReference>
<evidence type="ECO:0000313" key="4">
    <source>
        <dbReference type="Proteomes" id="UP000516428"/>
    </source>
</evidence>
<dbReference type="InterPro" id="IPR006015">
    <property type="entry name" value="Universal_stress_UspA"/>
</dbReference>
<dbReference type="Proteomes" id="UP000516428">
    <property type="component" value="Chromosome"/>
</dbReference>
<feature type="domain" description="UspA" evidence="2">
    <location>
        <begin position="3"/>
        <end position="134"/>
    </location>
</feature>
<dbReference type="PRINTS" id="PR01438">
    <property type="entry name" value="UNVRSLSTRESS"/>
</dbReference>
<reference evidence="3 4" key="1">
    <citation type="submission" date="2020-09" db="EMBL/GenBank/DDBJ databases">
        <title>A novel species.</title>
        <authorList>
            <person name="Gao J."/>
        </authorList>
    </citation>
    <scope>NUCLEOTIDE SEQUENCE [LARGE SCALE GENOMIC DNA]</scope>
    <source>
        <strain evidence="3 4">CRXT-Y-14</strain>
    </source>
</reference>
<gene>
    <name evidence="3" type="ORF">IAG42_04635</name>
</gene>
<evidence type="ECO:0000259" key="2">
    <source>
        <dbReference type="Pfam" id="PF00582"/>
    </source>
</evidence>
<dbReference type="InterPro" id="IPR014729">
    <property type="entry name" value="Rossmann-like_a/b/a_fold"/>
</dbReference>
<comment type="similarity">
    <text evidence="1">Belongs to the universal stress protein A family.</text>
</comment>
<dbReference type="AlphaFoldDB" id="A0A7H1B2M6"/>
<protein>
    <submittedName>
        <fullName evidence="3">Universal stress protein</fullName>
    </submittedName>
</protein>
<dbReference type="RefSeq" id="WP_188335736.1">
    <property type="nucleotide sequence ID" value="NZ_CP061281.1"/>
</dbReference>
<name>A0A7H1B2M6_9ACTN</name>
<evidence type="ECO:0000256" key="1">
    <source>
        <dbReference type="ARBA" id="ARBA00008791"/>
    </source>
</evidence>
<dbReference type="SUPFAM" id="SSF52402">
    <property type="entry name" value="Adenine nucleotide alpha hydrolases-like"/>
    <property type="match status" value="2"/>
</dbReference>
<dbReference type="KEGG" id="sxn:IAG42_04635"/>
<dbReference type="Pfam" id="PF00582">
    <property type="entry name" value="Usp"/>
    <property type="match status" value="2"/>
</dbReference>
<organism evidence="3 4">
    <name type="scientific">Streptomyces xanthii</name>
    <dbReference type="NCBI Taxonomy" id="2768069"/>
    <lineage>
        <taxon>Bacteria</taxon>
        <taxon>Bacillati</taxon>
        <taxon>Actinomycetota</taxon>
        <taxon>Actinomycetes</taxon>
        <taxon>Kitasatosporales</taxon>
        <taxon>Streptomycetaceae</taxon>
        <taxon>Streptomyces</taxon>
    </lineage>
</organism>